<feature type="domain" description="Formyl transferase C-terminal" evidence="10">
    <location>
        <begin position="204"/>
        <end position="299"/>
    </location>
</feature>
<dbReference type="Gene3D" id="3.40.50.170">
    <property type="entry name" value="Formyl transferase, N-terminal domain"/>
    <property type="match status" value="1"/>
</dbReference>
<comment type="function">
    <text evidence="1 8">Attaches a formyl group to the free amino group of methionyl-tRNA(fMet). The formyl group appears to play a dual role in the initiator identity of N-formylmethionyl-tRNA by promoting its recognition by IF2 and preventing the misappropriation of this tRNA by the elongation apparatus.</text>
</comment>
<evidence type="ECO:0000256" key="5">
    <source>
        <dbReference type="ARBA" id="ARBA00022679"/>
    </source>
</evidence>
<dbReference type="GO" id="GO:0005829">
    <property type="term" value="C:cytosol"/>
    <property type="evidence" value="ECO:0007669"/>
    <property type="project" value="TreeGrafter"/>
</dbReference>
<dbReference type="NCBIfam" id="TIGR00460">
    <property type="entry name" value="fmt"/>
    <property type="match status" value="1"/>
</dbReference>
<dbReference type="EMBL" id="CP097501">
    <property type="protein sequence ID" value="URD68372.1"/>
    <property type="molecule type" value="Genomic_DNA"/>
</dbReference>
<dbReference type="InterPro" id="IPR001555">
    <property type="entry name" value="GART_AS"/>
</dbReference>
<evidence type="ECO:0000313" key="11">
    <source>
        <dbReference type="EMBL" id="URD68372.1"/>
    </source>
</evidence>
<dbReference type="CDD" id="cd08704">
    <property type="entry name" value="Met_tRNA_FMT_C"/>
    <property type="match status" value="1"/>
</dbReference>
<dbReference type="InterPro" id="IPR037022">
    <property type="entry name" value="Formyl_trans_C_sf"/>
</dbReference>
<dbReference type="SUPFAM" id="SSF53328">
    <property type="entry name" value="Formyltransferase"/>
    <property type="match status" value="1"/>
</dbReference>
<evidence type="ECO:0000256" key="3">
    <source>
        <dbReference type="ARBA" id="ARBA00012261"/>
    </source>
</evidence>
<evidence type="ECO:0000259" key="10">
    <source>
        <dbReference type="Pfam" id="PF02911"/>
    </source>
</evidence>
<evidence type="ECO:0000259" key="9">
    <source>
        <dbReference type="Pfam" id="PF00551"/>
    </source>
</evidence>
<protein>
    <recommendedName>
        <fullName evidence="4 8">Methionyl-tRNA formyltransferase</fullName>
        <ecNumber evidence="3 8">2.1.2.9</ecNumber>
    </recommendedName>
</protein>
<evidence type="ECO:0000256" key="2">
    <source>
        <dbReference type="ARBA" id="ARBA00010699"/>
    </source>
</evidence>
<dbReference type="InterPro" id="IPR041711">
    <property type="entry name" value="Met-tRNA-FMT_N"/>
</dbReference>
<reference evidence="11" key="1">
    <citation type="submission" date="2022-05" db="EMBL/GenBank/DDBJ databases">
        <title>Alysiella filiformis genome sequencing.</title>
        <authorList>
            <person name="Viehboeck T."/>
        </authorList>
    </citation>
    <scope>NUCLEOTIDE SEQUENCE</scope>
    <source>
        <strain evidence="11">DSM 2580</strain>
    </source>
</reference>
<organism evidence="11 12">
    <name type="scientific">Conchiformibius steedae DSM 2580</name>
    <dbReference type="NCBI Taxonomy" id="1121352"/>
    <lineage>
        <taxon>Bacteria</taxon>
        <taxon>Pseudomonadati</taxon>
        <taxon>Pseudomonadota</taxon>
        <taxon>Betaproteobacteria</taxon>
        <taxon>Neisseriales</taxon>
        <taxon>Neisseriaceae</taxon>
        <taxon>Conchiformibius</taxon>
    </lineage>
</organism>
<dbReference type="InterPro" id="IPR005793">
    <property type="entry name" value="Formyl_trans_C"/>
</dbReference>
<sequence>MKVAFAGTPEFAAAALRAVAAEFELPLVLTQPDRPKGRGMALQASPVKQAAQALGLRVEQPQSLRGSDEIPHLLKALDIDVMVVAAYGLILPQSVLDAPKHGCLNIHASLLPRWRGAAPIQRAIEAGDAETGVCIMQMDAGLDTGAVVSEHRLVIGENDTAADVHDALMQLGAAAVVADLRRLRDTGQLNAVPQPEQGISYATKLNKEEAQIDWSQPADVLARKIRAFNPVPAAWTLWEGKPLKIWLAHSTLDTGAAGEILAADSKGILVGCGTGALRIESLQPAGGKRMNAAAFAAGRSQLIGECLGK</sequence>
<dbReference type="InterPro" id="IPR011034">
    <property type="entry name" value="Formyl_transferase-like_C_sf"/>
</dbReference>
<dbReference type="InterPro" id="IPR005794">
    <property type="entry name" value="Fmt"/>
</dbReference>
<dbReference type="GO" id="GO:0004479">
    <property type="term" value="F:methionyl-tRNA formyltransferase activity"/>
    <property type="evidence" value="ECO:0007669"/>
    <property type="project" value="UniProtKB-UniRule"/>
</dbReference>
<keyword evidence="5 8" id="KW-0808">Transferase</keyword>
<name>A0AAE9HXV5_9NEIS</name>
<dbReference type="Gene3D" id="3.10.25.10">
    <property type="entry name" value="Formyl transferase, C-terminal domain"/>
    <property type="match status" value="1"/>
</dbReference>
<proteinExistence type="inferred from homology"/>
<dbReference type="FunFam" id="3.40.50.12230:FF:000001">
    <property type="entry name" value="Methionyl-tRNA formyltransferase"/>
    <property type="match status" value="1"/>
</dbReference>
<evidence type="ECO:0000256" key="4">
    <source>
        <dbReference type="ARBA" id="ARBA00016014"/>
    </source>
</evidence>
<evidence type="ECO:0000313" key="12">
    <source>
        <dbReference type="Proteomes" id="UP001056819"/>
    </source>
</evidence>
<dbReference type="EC" id="2.1.2.9" evidence="3 8"/>
<keyword evidence="6 8" id="KW-0648">Protein biosynthesis</keyword>
<dbReference type="AlphaFoldDB" id="A0AAE9HXV5"/>
<evidence type="ECO:0000256" key="8">
    <source>
        <dbReference type="HAMAP-Rule" id="MF_00182"/>
    </source>
</evidence>
<gene>
    <name evidence="8 11" type="primary">fmt</name>
    <name evidence="11" type="ORF">LNQ82_04245</name>
</gene>
<dbReference type="InterPro" id="IPR044135">
    <property type="entry name" value="Met-tRNA-FMT_C"/>
</dbReference>
<comment type="similarity">
    <text evidence="2 8">Belongs to the Fmt family.</text>
</comment>
<dbReference type="HAMAP" id="MF_00182">
    <property type="entry name" value="Formyl_trans"/>
    <property type="match status" value="1"/>
</dbReference>
<dbReference type="RefSeq" id="WP_027021981.1">
    <property type="nucleotide sequence ID" value="NZ_CP097501.1"/>
</dbReference>
<evidence type="ECO:0000256" key="7">
    <source>
        <dbReference type="ARBA" id="ARBA00048558"/>
    </source>
</evidence>
<dbReference type="CDD" id="cd08646">
    <property type="entry name" value="FMT_core_Met-tRNA-FMT_N"/>
    <property type="match status" value="1"/>
</dbReference>
<dbReference type="Pfam" id="PF00551">
    <property type="entry name" value="Formyl_trans_N"/>
    <property type="match status" value="1"/>
</dbReference>
<dbReference type="Pfam" id="PF02911">
    <property type="entry name" value="Formyl_trans_C"/>
    <property type="match status" value="1"/>
</dbReference>
<dbReference type="InterPro" id="IPR002376">
    <property type="entry name" value="Formyl_transf_N"/>
</dbReference>
<feature type="binding site" evidence="8">
    <location>
        <begin position="109"/>
        <end position="112"/>
    </location>
    <ligand>
        <name>(6S)-5,6,7,8-tetrahydrofolate</name>
        <dbReference type="ChEBI" id="CHEBI:57453"/>
    </ligand>
</feature>
<accession>A0AAE9HXV5</accession>
<dbReference type="Proteomes" id="UP001056819">
    <property type="component" value="Chromosome"/>
</dbReference>
<dbReference type="SUPFAM" id="SSF50486">
    <property type="entry name" value="FMT C-terminal domain-like"/>
    <property type="match status" value="1"/>
</dbReference>
<dbReference type="InterPro" id="IPR036477">
    <property type="entry name" value="Formyl_transf_N_sf"/>
</dbReference>
<comment type="catalytic activity">
    <reaction evidence="7 8">
        <text>L-methionyl-tRNA(fMet) + (6R)-10-formyltetrahydrofolate = N-formyl-L-methionyl-tRNA(fMet) + (6S)-5,6,7,8-tetrahydrofolate + H(+)</text>
        <dbReference type="Rhea" id="RHEA:24380"/>
        <dbReference type="Rhea" id="RHEA-COMP:9952"/>
        <dbReference type="Rhea" id="RHEA-COMP:9953"/>
        <dbReference type="ChEBI" id="CHEBI:15378"/>
        <dbReference type="ChEBI" id="CHEBI:57453"/>
        <dbReference type="ChEBI" id="CHEBI:78530"/>
        <dbReference type="ChEBI" id="CHEBI:78844"/>
        <dbReference type="ChEBI" id="CHEBI:195366"/>
        <dbReference type="EC" id="2.1.2.9"/>
    </reaction>
</comment>
<evidence type="ECO:0000256" key="6">
    <source>
        <dbReference type="ARBA" id="ARBA00022917"/>
    </source>
</evidence>
<dbReference type="PANTHER" id="PTHR11138">
    <property type="entry name" value="METHIONYL-TRNA FORMYLTRANSFERASE"/>
    <property type="match status" value="1"/>
</dbReference>
<feature type="domain" description="Formyl transferase N-terminal" evidence="9">
    <location>
        <begin position="1"/>
        <end position="177"/>
    </location>
</feature>
<evidence type="ECO:0000256" key="1">
    <source>
        <dbReference type="ARBA" id="ARBA00002606"/>
    </source>
</evidence>
<dbReference type="PANTHER" id="PTHR11138:SF5">
    <property type="entry name" value="METHIONYL-TRNA FORMYLTRANSFERASE, MITOCHONDRIAL"/>
    <property type="match status" value="1"/>
</dbReference>
<dbReference type="PROSITE" id="PS00373">
    <property type="entry name" value="GART"/>
    <property type="match status" value="1"/>
</dbReference>